<comment type="subcellular location">
    <subcellularLocation>
        <location evidence="1">Cell membrane</location>
        <topology evidence="1">Multi-pass membrane protein</topology>
    </subcellularLocation>
</comment>
<dbReference type="GO" id="GO:0008324">
    <property type="term" value="F:monoatomic cation transmembrane transporter activity"/>
    <property type="evidence" value="ECO:0007669"/>
    <property type="project" value="InterPro"/>
</dbReference>
<dbReference type="SUPFAM" id="SSF51735">
    <property type="entry name" value="NAD(P)-binding Rossmann-fold domains"/>
    <property type="match status" value="1"/>
</dbReference>
<dbReference type="SUPFAM" id="SSF116726">
    <property type="entry name" value="TrkA C-terminal domain-like"/>
    <property type="match status" value="1"/>
</dbReference>
<reference evidence="5 6" key="1">
    <citation type="submission" date="2019-02" db="EMBL/GenBank/DDBJ databases">
        <title>Deep-cultivation of Planctomycetes and their phenomic and genomic characterization uncovers novel biology.</title>
        <authorList>
            <person name="Wiegand S."/>
            <person name="Jogler M."/>
            <person name="Boedeker C."/>
            <person name="Pinto D."/>
            <person name="Vollmers J."/>
            <person name="Rivas-Marin E."/>
            <person name="Kohn T."/>
            <person name="Peeters S.H."/>
            <person name="Heuer A."/>
            <person name="Rast P."/>
            <person name="Oberbeckmann S."/>
            <person name="Bunk B."/>
            <person name="Jeske O."/>
            <person name="Meyerdierks A."/>
            <person name="Storesund J.E."/>
            <person name="Kallscheuer N."/>
            <person name="Luecker S."/>
            <person name="Lage O.M."/>
            <person name="Pohl T."/>
            <person name="Merkel B.J."/>
            <person name="Hornburger P."/>
            <person name="Mueller R.-W."/>
            <person name="Bruemmer F."/>
            <person name="Labrenz M."/>
            <person name="Spormann A.M."/>
            <person name="Op Den Camp H."/>
            <person name="Overmann J."/>
            <person name="Amann R."/>
            <person name="Jetten M.S.M."/>
            <person name="Mascher T."/>
            <person name="Medema M.H."/>
            <person name="Devos D.P."/>
            <person name="Kaster A.-K."/>
            <person name="Ovreas L."/>
            <person name="Rohde M."/>
            <person name="Galperin M.Y."/>
            <person name="Jogler C."/>
        </authorList>
    </citation>
    <scope>NUCLEOTIDE SEQUENCE [LARGE SCALE GENOMIC DNA]</scope>
    <source>
        <strain evidence="5 6">Pla52n</strain>
    </source>
</reference>
<keyword evidence="2" id="KW-0472">Membrane</keyword>
<dbReference type="PROSITE" id="PS51202">
    <property type="entry name" value="RCK_C"/>
    <property type="match status" value="1"/>
</dbReference>
<dbReference type="GO" id="GO:0005886">
    <property type="term" value="C:plasma membrane"/>
    <property type="evidence" value="ECO:0007669"/>
    <property type="project" value="UniProtKB-SubCell"/>
</dbReference>
<dbReference type="InterPro" id="IPR006037">
    <property type="entry name" value="RCK_C"/>
</dbReference>
<name>A0A5C5ZZ26_9BACT</name>
<keyword evidence="5" id="KW-0407">Ion channel</keyword>
<dbReference type="Pfam" id="PF02080">
    <property type="entry name" value="TrkA_C"/>
    <property type="match status" value="1"/>
</dbReference>
<dbReference type="Gene3D" id="3.30.70.1450">
    <property type="entry name" value="Regulator of K+ conductance, C-terminal domain"/>
    <property type="match status" value="1"/>
</dbReference>
<dbReference type="PANTHER" id="PTHR43833:SF9">
    <property type="entry name" value="POTASSIUM CHANNEL PROTEIN YUGO-RELATED"/>
    <property type="match status" value="1"/>
</dbReference>
<evidence type="ECO:0000313" key="6">
    <source>
        <dbReference type="Proteomes" id="UP000320176"/>
    </source>
</evidence>
<dbReference type="SUPFAM" id="SSF81324">
    <property type="entry name" value="Voltage-gated potassium channels"/>
    <property type="match status" value="1"/>
</dbReference>
<gene>
    <name evidence="5" type="primary">kch_3</name>
    <name evidence="5" type="ORF">Pla52n_62290</name>
</gene>
<evidence type="ECO:0000256" key="2">
    <source>
        <dbReference type="SAM" id="Phobius"/>
    </source>
</evidence>
<dbReference type="InterPro" id="IPR013099">
    <property type="entry name" value="K_chnl_dom"/>
</dbReference>
<dbReference type="OrthoDB" id="9785285at2"/>
<dbReference type="EMBL" id="SJPN01000011">
    <property type="protein sequence ID" value="TWT92355.1"/>
    <property type="molecule type" value="Genomic_DNA"/>
</dbReference>
<feature type="domain" description="RCK N-terminal" evidence="3">
    <location>
        <begin position="116"/>
        <end position="233"/>
    </location>
</feature>
<feature type="transmembrane region" description="Helical" evidence="2">
    <location>
        <begin position="70"/>
        <end position="95"/>
    </location>
</feature>
<comment type="caution">
    <text evidence="5">The sequence shown here is derived from an EMBL/GenBank/DDBJ whole genome shotgun (WGS) entry which is preliminary data.</text>
</comment>
<dbReference type="Pfam" id="PF02254">
    <property type="entry name" value="TrkA_N"/>
    <property type="match status" value="1"/>
</dbReference>
<dbReference type="PROSITE" id="PS51201">
    <property type="entry name" value="RCK_N"/>
    <property type="match status" value="1"/>
</dbReference>
<dbReference type="AlphaFoldDB" id="A0A5C5ZZ26"/>
<dbReference type="InterPro" id="IPR036721">
    <property type="entry name" value="RCK_C_sf"/>
</dbReference>
<keyword evidence="2" id="KW-0812">Transmembrane</keyword>
<dbReference type="InterPro" id="IPR036291">
    <property type="entry name" value="NAD(P)-bd_dom_sf"/>
</dbReference>
<accession>A0A5C5ZZ26</accession>
<keyword evidence="2" id="KW-1133">Transmembrane helix</keyword>
<evidence type="ECO:0000313" key="5">
    <source>
        <dbReference type="EMBL" id="TWT92355.1"/>
    </source>
</evidence>
<sequence>MVLDFTLPMHSSLAKLRNGFTALVAIVVLATMGFKWIAGYGWLESLWMVVVTISTVGYSERSSASDATQILSIAVIVLGVSAAAYTFTGVIQTMLQGELDRAIGRRRMEKEIKRLSNHTIVCGFGKSGPILAQYLSSQKRQFVILEIDEDQFQQAIQLGYHAINADATDEDVLISVGIQRASSIVVALPTDAQNVFITLSARNLCPKVRIVAQAERESSSRKLRQAGADEVVMGHQMVAEYMSRLVTRPSTAHFFLSLTQSATEDFLLDELYVPDGSSVIGKTIAQLRVRDLYELLVVGIKLADDSFVFNPAGSREFAANETILVMGKQADVDHFRDKNSLLEPGIHPGCEP</sequence>
<protein>
    <submittedName>
        <fullName evidence="5">Voltage-gated potassium channel Kch</fullName>
    </submittedName>
</protein>
<dbReference type="Proteomes" id="UP000320176">
    <property type="component" value="Unassembled WGS sequence"/>
</dbReference>
<dbReference type="Gene3D" id="1.10.287.70">
    <property type="match status" value="1"/>
</dbReference>
<dbReference type="GO" id="GO:0006813">
    <property type="term" value="P:potassium ion transport"/>
    <property type="evidence" value="ECO:0007669"/>
    <property type="project" value="InterPro"/>
</dbReference>
<keyword evidence="6" id="KW-1185">Reference proteome</keyword>
<dbReference type="InterPro" id="IPR050721">
    <property type="entry name" value="Trk_Ktr_HKT_K-transport"/>
</dbReference>
<dbReference type="PANTHER" id="PTHR43833">
    <property type="entry name" value="POTASSIUM CHANNEL PROTEIN 2-RELATED-RELATED"/>
    <property type="match status" value="1"/>
</dbReference>
<evidence type="ECO:0000256" key="1">
    <source>
        <dbReference type="ARBA" id="ARBA00004651"/>
    </source>
</evidence>
<keyword evidence="5" id="KW-0406">Ion transport</keyword>
<feature type="domain" description="RCK C-terminal" evidence="4">
    <location>
        <begin position="256"/>
        <end position="341"/>
    </location>
</feature>
<dbReference type="Gene3D" id="3.40.50.720">
    <property type="entry name" value="NAD(P)-binding Rossmann-like Domain"/>
    <property type="match status" value="1"/>
</dbReference>
<dbReference type="InterPro" id="IPR003148">
    <property type="entry name" value="RCK_N"/>
</dbReference>
<feature type="transmembrane region" description="Helical" evidence="2">
    <location>
        <begin position="20"/>
        <end position="38"/>
    </location>
</feature>
<organism evidence="5 6">
    <name type="scientific">Stieleria varia</name>
    <dbReference type="NCBI Taxonomy" id="2528005"/>
    <lineage>
        <taxon>Bacteria</taxon>
        <taxon>Pseudomonadati</taxon>
        <taxon>Planctomycetota</taxon>
        <taxon>Planctomycetia</taxon>
        <taxon>Pirellulales</taxon>
        <taxon>Pirellulaceae</taxon>
        <taxon>Stieleria</taxon>
    </lineage>
</organism>
<evidence type="ECO:0000259" key="4">
    <source>
        <dbReference type="PROSITE" id="PS51202"/>
    </source>
</evidence>
<keyword evidence="5" id="KW-0813">Transport</keyword>
<evidence type="ECO:0000259" key="3">
    <source>
        <dbReference type="PROSITE" id="PS51201"/>
    </source>
</evidence>
<proteinExistence type="predicted"/>
<dbReference type="Pfam" id="PF07885">
    <property type="entry name" value="Ion_trans_2"/>
    <property type="match status" value="1"/>
</dbReference>